<evidence type="ECO:0000313" key="2">
    <source>
        <dbReference type="EMBL" id="ADZ10112.1"/>
    </source>
</evidence>
<keyword evidence="1" id="KW-0812">Transmembrane</keyword>
<dbReference type="Proteomes" id="UP000007490">
    <property type="component" value="Chromosome"/>
</dbReference>
<evidence type="ECO:0008006" key="4">
    <source>
        <dbReference type="Google" id="ProtNLM"/>
    </source>
</evidence>
<keyword evidence="1" id="KW-0472">Membrane</keyword>
<dbReference type="KEGG" id="mel:Metbo_1892"/>
<evidence type="ECO:0000256" key="1">
    <source>
        <dbReference type="SAM" id="Phobius"/>
    </source>
</evidence>
<sequence length="144" mass="15751">MANFSVETAIVISFILGLALPVIHLGGVFSIFIMGFAATYLTKTENTSAMVGGIAAIVFGVFFFFFGFLTGPTLPYTLPSPLALGILVPLTGLFYLLMGLIVSIIIYGVIGMLGGYIALKFFKEKKEKKQEFEPRRPQRTLKRS</sequence>
<dbReference type="HOGENOM" id="CLU_1811464_0_0_2"/>
<gene>
    <name evidence="2" type="ordered locus">Metbo_1892</name>
</gene>
<proteinExistence type="predicted"/>
<protein>
    <recommendedName>
        <fullName evidence="4">DUF5518 domain-containing protein</fullName>
    </recommendedName>
</protein>
<dbReference type="EMBL" id="CP002551">
    <property type="protein sequence ID" value="ADZ10112.1"/>
    <property type="molecule type" value="Genomic_DNA"/>
</dbReference>
<reference evidence="2 3" key="2">
    <citation type="journal article" date="2014" name="Int. J. Syst. Evol. Microbiol.">
        <title>Methanobacterium paludis sp. nov. and a novel strain of Methanobacterium lacus isolated from northern peatlands.</title>
        <authorList>
            <person name="Cadillo-Quiroz H."/>
            <person name="Brauer S.L."/>
            <person name="Goodson N."/>
            <person name="Yavitt J.B."/>
            <person name="Zinder S.H."/>
        </authorList>
    </citation>
    <scope>NUCLEOTIDE SEQUENCE [LARGE SCALE GENOMIC DNA]</scope>
    <source>
        <strain evidence="2 3">AL-21</strain>
    </source>
</reference>
<accession>F0TAP0</accession>
<reference evidence="3" key="1">
    <citation type="submission" date="2011-02" db="EMBL/GenBank/DDBJ databases">
        <title>Complete sequence of Methanobacterium sp. AL-21.</title>
        <authorList>
            <consortium name="US DOE Joint Genome Institute"/>
            <person name="Lucas S."/>
            <person name="Copeland A."/>
            <person name="Lapidus A."/>
            <person name="Cheng J.-F."/>
            <person name="Goodwin L."/>
            <person name="Pitluck S."/>
            <person name="Chertkov O."/>
            <person name="Detter J.C."/>
            <person name="Han C."/>
            <person name="Tapia R."/>
            <person name="Land M."/>
            <person name="Hauser L."/>
            <person name="Kyrpides N."/>
            <person name="Ivanova N."/>
            <person name="Mikhailova N."/>
            <person name="Pagani I."/>
            <person name="Cadillo-Quiroz H."/>
            <person name="Imachi H."/>
            <person name="Zinder S."/>
            <person name="Liu W."/>
            <person name="Woyke T."/>
        </authorList>
    </citation>
    <scope>NUCLEOTIDE SEQUENCE [LARGE SCALE GENOMIC DNA]</scope>
    <source>
        <strain evidence="3">AL-21</strain>
    </source>
</reference>
<organism evidence="2 3">
    <name type="scientific">Methanobacterium lacus (strain AL-21)</name>
    <dbReference type="NCBI Taxonomy" id="877455"/>
    <lineage>
        <taxon>Archaea</taxon>
        <taxon>Methanobacteriati</taxon>
        <taxon>Methanobacteriota</taxon>
        <taxon>Methanomada group</taxon>
        <taxon>Methanobacteria</taxon>
        <taxon>Methanobacteriales</taxon>
        <taxon>Methanobacteriaceae</taxon>
        <taxon>Methanobacterium</taxon>
    </lineage>
</organism>
<dbReference type="STRING" id="877455.Metbo_1892"/>
<dbReference type="AlphaFoldDB" id="F0TAP0"/>
<dbReference type="eggNOG" id="arCOG10461">
    <property type="taxonomic scope" value="Archaea"/>
</dbReference>
<name>F0TAP0_METLA</name>
<keyword evidence="1" id="KW-1133">Transmembrane helix</keyword>
<feature type="transmembrane region" description="Helical" evidence="1">
    <location>
        <begin position="94"/>
        <end position="119"/>
    </location>
</feature>
<dbReference type="OrthoDB" id="71292at2157"/>
<keyword evidence="3" id="KW-1185">Reference proteome</keyword>
<dbReference type="GeneID" id="10278350"/>
<feature type="transmembrane region" description="Helical" evidence="1">
    <location>
        <begin position="49"/>
        <end position="74"/>
    </location>
</feature>
<dbReference type="RefSeq" id="WP_013645463.1">
    <property type="nucleotide sequence ID" value="NC_015216.1"/>
</dbReference>
<dbReference type="InterPro" id="IPR036259">
    <property type="entry name" value="MFS_trans_sf"/>
</dbReference>
<dbReference type="SUPFAM" id="SSF103473">
    <property type="entry name" value="MFS general substrate transporter"/>
    <property type="match status" value="1"/>
</dbReference>
<feature type="transmembrane region" description="Helical" evidence="1">
    <location>
        <begin position="12"/>
        <end position="37"/>
    </location>
</feature>
<evidence type="ECO:0000313" key="3">
    <source>
        <dbReference type="Proteomes" id="UP000007490"/>
    </source>
</evidence>